<comment type="similarity">
    <text evidence="1 2">Belongs to the UPF0102 family.</text>
</comment>
<dbReference type="Gene3D" id="3.40.1350.10">
    <property type="match status" value="1"/>
</dbReference>
<sequence>MARDRRAAERHGRSAEAIATLYLRLKGYRLIARRFKTPVGEIDLVMRRGGLLAFIEVKARRRREEAIEAVSPTARRRILRAAEWFLATRPEAAAMTIRFDVVALAPGRLPYHLKDAFALDR</sequence>
<dbReference type="NCBIfam" id="TIGR00252">
    <property type="entry name" value="YraN family protein"/>
    <property type="match status" value="1"/>
</dbReference>
<dbReference type="Pfam" id="PF02021">
    <property type="entry name" value="UPF0102"/>
    <property type="match status" value="1"/>
</dbReference>
<organism evidence="3 4">
    <name type="scientific">Kaistia hirudinis</name>
    <dbReference type="NCBI Taxonomy" id="1293440"/>
    <lineage>
        <taxon>Bacteria</taxon>
        <taxon>Pseudomonadati</taxon>
        <taxon>Pseudomonadota</taxon>
        <taxon>Alphaproteobacteria</taxon>
        <taxon>Hyphomicrobiales</taxon>
        <taxon>Kaistiaceae</taxon>
        <taxon>Kaistia</taxon>
    </lineage>
</organism>
<dbReference type="GO" id="GO:0003676">
    <property type="term" value="F:nucleic acid binding"/>
    <property type="evidence" value="ECO:0007669"/>
    <property type="project" value="InterPro"/>
</dbReference>
<evidence type="ECO:0000256" key="2">
    <source>
        <dbReference type="HAMAP-Rule" id="MF_00048"/>
    </source>
</evidence>
<reference evidence="3 4" key="1">
    <citation type="submission" date="2020-08" db="EMBL/GenBank/DDBJ databases">
        <title>Genomic Encyclopedia of Type Strains, Phase IV (KMG-IV): sequencing the most valuable type-strain genomes for metagenomic binning, comparative biology and taxonomic classification.</title>
        <authorList>
            <person name="Goeker M."/>
        </authorList>
    </citation>
    <scope>NUCLEOTIDE SEQUENCE [LARGE SCALE GENOMIC DNA]</scope>
    <source>
        <strain evidence="3 4">DSM 25966</strain>
    </source>
</reference>
<dbReference type="HAMAP" id="MF_00048">
    <property type="entry name" value="UPF0102"/>
    <property type="match status" value="1"/>
</dbReference>
<comment type="caution">
    <text evidence="3">The sequence shown here is derived from an EMBL/GenBank/DDBJ whole genome shotgun (WGS) entry which is preliminary data.</text>
</comment>
<evidence type="ECO:0000313" key="4">
    <source>
        <dbReference type="Proteomes" id="UP000553963"/>
    </source>
</evidence>
<dbReference type="RefSeq" id="WP_183398731.1">
    <property type="nucleotide sequence ID" value="NZ_JACIDS010000003.1"/>
</dbReference>
<dbReference type="PANTHER" id="PTHR34039">
    <property type="entry name" value="UPF0102 PROTEIN YRAN"/>
    <property type="match status" value="1"/>
</dbReference>
<dbReference type="Proteomes" id="UP000553963">
    <property type="component" value="Unassembled WGS sequence"/>
</dbReference>
<protein>
    <recommendedName>
        <fullName evidence="2">UPF0102 protein GGR25_002096</fullName>
    </recommendedName>
</protein>
<evidence type="ECO:0000256" key="1">
    <source>
        <dbReference type="ARBA" id="ARBA00006738"/>
    </source>
</evidence>
<name>A0A840ARP2_9HYPH</name>
<accession>A0A840ARP2</accession>
<gene>
    <name evidence="3" type="ORF">GGR25_002096</name>
</gene>
<evidence type="ECO:0000313" key="3">
    <source>
        <dbReference type="EMBL" id="MBB3931046.1"/>
    </source>
</evidence>
<dbReference type="NCBIfam" id="NF009151">
    <property type="entry name" value="PRK12497.1-5"/>
    <property type="match status" value="1"/>
</dbReference>
<dbReference type="InterPro" id="IPR011335">
    <property type="entry name" value="Restrct_endonuc-II-like"/>
</dbReference>
<keyword evidence="3" id="KW-0378">Hydrolase</keyword>
<keyword evidence="3" id="KW-0255">Endonuclease</keyword>
<dbReference type="InterPro" id="IPR003509">
    <property type="entry name" value="UPF0102_YraN-like"/>
</dbReference>
<dbReference type="AlphaFoldDB" id="A0A840ARP2"/>
<dbReference type="InterPro" id="IPR011856">
    <property type="entry name" value="tRNA_endonuc-like_dom_sf"/>
</dbReference>
<keyword evidence="4" id="KW-1185">Reference proteome</keyword>
<proteinExistence type="inferred from homology"/>
<dbReference type="PANTHER" id="PTHR34039:SF1">
    <property type="entry name" value="UPF0102 PROTEIN YRAN"/>
    <property type="match status" value="1"/>
</dbReference>
<keyword evidence="3" id="KW-0540">Nuclease</keyword>
<dbReference type="GO" id="GO:0004519">
    <property type="term" value="F:endonuclease activity"/>
    <property type="evidence" value="ECO:0007669"/>
    <property type="project" value="UniProtKB-KW"/>
</dbReference>
<dbReference type="EMBL" id="JACIDS010000003">
    <property type="protein sequence ID" value="MBB3931046.1"/>
    <property type="molecule type" value="Genomic_DNA"/>
</dbReference>
<dbReference type="SUPFAM" id="SSF52980">
    <property type="entry name" value="Restriction endonuclease-like"/>
    <property type="match status" value="1"/>
</dbReference>
<dbReference type="NCBIfam" id="NF009150">
    <property type="entry name" value="PRK12497.1-3"/>
    <property type="match status" value="1"/>
</dbReference>